<dbReference type="PROSITE" id="PS01148">
    <property type="entry name" value="UPF0033"/>
    <property type="match status" value="1"/>
</dbReference>
<gene>
    <name evidence="2" type="ORF">UFOPK1438_00743</name>
    <name evidence="3" type="ORF">UFOPK2329_00026</name>
    <name evidence="4" type="ORF">UFOPK3166_00097</name>
    <name evidence="5" type="ORF">UFOPK4035_00678</name>
    <name evidence="6" type="ORF">UFOPK4424_00237</name>
</gene>
<dbReference type="EMBL" id="CAEZSM010000089">
    <property type="protein sequence ID" value="CAB4545669.1"/>
    <property type="molecule type" value="Genomic_DNA"/>
</dbReference>
<name>A0A6J6LPJ8_9ZZZZ</name>
<reference evidence="3" key="1">
    <citation type="submission" date="2020-05" db="EMBL/GenBank/DDBJ databases">
        <authorList>
            <person name="Chiriac C."/>
            <person name="Salcher M."/>
            <person name="Ghai R."/>
            <person name="Kavagutti S V."/>
        </authorList>
    </citation>
    <scope>NUCLEOTIDE SEQUENCE</scope>
</reference>
<protein>
    <submittedName>
        <fullName evidence="3">Unannotated protein</fullName>
    </submittedName>
</protein>
<dbReference type="CDD" id="cd00291">
    <property type="entry name" value="SirA_YedF_YeeD"/>
    <property type="match status" value="1"/>
</dbReference>
<evidence type="ECO:0000313" key="5">
    <source>
        <dbReference type="EMBL" id="CAB4999421.1"/>
    </source>
</evidence>
<proteinExistence type="predicted"/>
<sequence>MKEVDSRGKRCPAPIIDCAAAIASVESGVSILLLSDDPATLPDLLAWARMTNNSAIKISEESFQITKK</sequence>
<dbReference type="Gene3D" id="3.30.110.40">
    <property type="entry name" value="TusA-like domain"/>
    <property type="match status" value="1"/>
</dbReference>
<feature type="domain" description="UPF0033" evidence="1">
    <location>
        <begin position="4"/>
        <end position="28"/>
    </location>
</feature>
<dbReference type="EMBL" id="CAFBOX010000105">
    <property type="protein sequence ID" value="CAB4999421.1"/>
    <property type="molecule type" value="Genomic_DNA"/>
</dbReference>
<dbReference type="Pfam" id="PF01206">
    <property type="entry name" value="TusA"/>
    <property type="match status" value="1"/>
</dbReference>
<dbReference type="EMBL" id="CAFBRW010000027">
    <property type="protein sequence ID" value="CAB5112432.1"/>
    <property type="molecule type" value="Genomic_DNA"/>
</dbReference>
<evidence type="ECO:0000259" key="1">
    <source>
        <dbReference type="PROSITE" id="PS01148"/>
    </source>
</evidence>
<dbReference type="EMBL" id="CAFABD010000006">
    <property type="protein sequence ID" value="CAB4816635.1"/>
    <property type="molecule type" value="Genomic_DNA"/>
</dbReference>
<dbReference type="InterPro" id="IPR001455">
    <property type="entry name" value="TusA-like"/>
</dbReference>
<dbReference type="SUPFAM" id="SSF64307">
    <property type="entry name" value="SirA-like"/>
    <property type="match status" value="1"/>
</dbReference>
<organism evidence="3">
    <name type="scientific">freshwater metagenome</name>
    <dbReference type="NCBI Taxonomy" id="449393"/>
    <lineage>
        <taxon>unclassified sequences</taxon>
        <taxon>metagenomes</taxon>
        <taxon>ecological metagenomes</taxon>
    </lineage>
</organism>
<evidence type="ECO:0000313" key="3">
    <source>
        <dbReference type="EMBL" id="CAB4662385.1"/>
    </source>
</evidence>
<evidence type="ECO:0000313" key="4">
    <source>
        <dbReference type="EMBL" id="CAB4816635.1"/>
    </source>
</evidence>
<dbReference type="EMBL" id="CAEZWZ010000002">
    <property type="protein sequence ID" value="CAB4662385.1"/>
    <property type="molecule type" value="Genomic_DNA"/>
</dbReference>
<evidence type="ECO:0000313" key="6">
    <source>
        <dbReference type="EMBL" id="CAB5112432.1"/>
    </source>
</evidence>
<dbReference type="AlphaFoldDB" id="A0A6J6LPJ8"/>
<dbReference type="InterPro" id="IPR036868">
    <property type="entry name" value="TusA-like_sf"/>
</dbReference>
<accession>A0A6J6LPJ8</accession>
<evidence type="ECO:0000313" key="2">
    <source>
        <dbReference type="EMBL" id="CAB4545669.1"/>
    </source>
</evidence>